<dbReference type="RefSeq" id="WP_237468405.1">
    <property type="nucleotide sequence ID" value="NZ_CAKLDI010000002.1"/>
</dbReference>
<dbReference type="PANTHER" id="PTHR43162">
    <property type="match status" value="1"/>
</dbReference>
<dbReference type="Gene3D" id="3.40.50.720">
    <property type="entry name" value="NAD(P)-binding Rossmann-like Domain"/>
    <property type="match status" value="1"/>
</dbReference>
<protein>
    <submittedName>
        <fullName evidence="2">Protein YeeZ</fullName>
    </submittedName>
</protein>
<dbReference type="EMBL" id="CAKLDI010000002">
    <property type="protein sequence ID" value="CAH0535499.1"/>
    <property type="molecule type" value="Genomic_DNA"/>
</dbReference>
<gene>
    <name evidence="2" type="primary">yeeZ</name>
    <name evidence="2" type="ORF">VST7929_03069</name>
</gene>
<dbReference type="Pfam" id="PF01370">
    <property type="entry name" value="Epimerase"/>
    <property type="match status" value="1"/>
</dbReference>
<dbReference type="InterPro" id="IPR001509">
    <property type="entry name" value="Epimerase_deHydtase"/>
</dbReference>
<dbReference type="SUPFAM" id="SSF51735">
    <property type="entry name" value="NAD(P)-binding Rossmann-fold domains"/>
    <property type="match status" value="1"/>
</dbReference>
<dbReference type="Proteomes" id="UP000838672">
    <property type="component" value="Unassembled WGS sequence"/>
</dbReference>
<dbReference type="InterPro" id="IPR036291">
    <property type="entry name" value="NAD(P)-bd_dom_sf"/>
</dbReference>
<organism evidence="2 3">
    <name type="scientific">Vibrio stylophorae</name>
    <dbReference type="NCBI Taxonomy" id="659351"/>
    <lineage>
        <taxon>Bacteria</taxon>
        <taxon>Pseudomonadati</taxon>
        <taxon>Pseudomonadota</taxon>
        <taxon>Gammaproteobacteria</taxon>
        <taxon>Vibrionales</taxon>
        <taxon>Vibrionaceae</taxon>
        <taxon>Vibrio</taxon>
    </lineage>
</organism>
<proteinExistence type="predicted"/>
<keyword evidence="3" id="KW-1185">Reference proteome</keyword>
<dbReference type="InterPro" id="IPR051604">
    <property type="entry name" value="Ergot_Alk_Oxidoreductase"/>
</dbReference>
<feature type="domain" description="NAD-dependent epimerase/dehydratase" evidence="1">
    <location>
        <begin position="7"/>
        <end position="193"/>
    </location>
</feature>
<sequence length="295" mass="32838">MADQMRVLIIGAGWLGLPLAMHLQTQGHWVMATRRSEKKILDENLHGHVPLVHLDLAKDNAESHLHQLLKQHQVSHVVGCFPPGLRQSTKNVAPKSTYAKQWQRIVNACHDLPLQKIVMVSSTSVYPERAQAMREEDASLTLAMAQDNFSDRARAMLQAEQTVIDSQHVYAIVRCSGLIGPHRHPARFAARMAQVSDAAPANMLHQTDAIAILTLMLSQADSMVVNATSPETVSKARFYQQAITLSGQSMALPEINQQPDKRILATRICQLGYQFRYPNTLDALAAIEPEHKVQQ</sequence>
<evidence type="ECO:0000313" key="2">
    <source>
        <dbReference type="EMBL" id="CAH0535499.1"/>
    </source>
</evidence>
<dbReference type="PANTHER" id="PTHR43162:SF1">
    <property type="entry name" value="PRESTALK A DIFFERENTIATION PROTEIN A"/>
    <property type="match status" value="1"/>
</dbReference>
<comment type="caution">
    <text evidence="2">The sequence shown here is derived from an EMBL/GenBank/DDBJ whole genome shotgun (WGS) entry which is preliminary data.</text>
</comment>
<accession>A0ABN8DZ98</accession>
<name>A0ABN8DZ98_9VIBR</name>
<evidence type="ECO:0000313" key="3">
    <source>
        <dbReference type="Proteomes" id="UP000838672"/>
    </source>
</evidence>
<evidence type="ECO:0000259" key="1">
    <source>
        <dbReference type="Pfam" id="PF01370"/>
    </source>
</evidence>
<reference evidence="2" key="1">
    <citation type="submission" date="2021-11" db="EMBL/GenBank/DDBJ databases">
        <authorList>
            <person name="Rodrigo-Torres L."/>
            <person name="Arahal R. D."/>
            <person name="Lucena T."/>
        </authorList>
    </citation>
    <scope>NUCLEOTIDE SEQUENCE</scope>
    <source>
        <strain evidence="2">CECT 7929</strain>
    </source>
</reference>